<dbReference type="Gene3D" id="3.30.300.30">
    <property type="match status" value="1"/>
</dbReference>
<evidence type="ECO:0000256" key="4">
    <source>
        <dbReference type="ARBA" id="ARBA00022598"/>
    </source>
</evidence>
<evidence type="ECO:0000259" key="12">
    <source>
        <dbReference type="Pfam" id="PF00501"/>
    </source>
</evidence>
<dbReference type="InterPro" id="IPR025110">
    <property type="entry name" value="AMP-bd_C"/>
</dbReference>
<dbReference type="PANTHER" id="PTHR43767:SF8">
    <property type="entry name" value="LONG-CHAIN-FATTY-ACID--COA LIGASE"/>
    <property type="match status" value="1"/>
</dbReference>
<dbReference type="AlphaFoldDB" id="A0A2T5P9E8"/>
<dbReference type="SUPFAM" id="SSF56801">
    <property type="entry name" value="Acetyl-CoA synthetase-like"/>
    <property type="match status" value="1"/>
</dbReference>
<dbReference type="FunFam" id="3.30.300.30:FF:000006">
    <property type="entry name" value="Long-chain-fatty-acid--CoA ligase FadD"/>
    <property type="match status" value="1"/>
</dbReference>
<dbReference type="Proteomes" id="UP000244064">
    <property type="component" value="Unassembled WGS sequence"/>
</dbReference>
<evidence type="ECO:0000256" key="5">
    <source>
        <dbReference type="ARBA" id="ARBA00022741"/>
    </source>
</evidence>
<evidence type="ECO:0000313" key="14">
    <source>
        <dbReference type="EMBL" id="PTU74342.1"/>
    </source>
</evidence>
<dbReference type="Pfam" id="PF00501">
    <property type="entry name" value="AMP-binding"/>
    <property type="match status" value="1"/>
</dbReference>
<keyword evidence="15" id="KW-1185">Reference proteome</keyword>
<dbReference type="GO" id="GO:0005524">
    <property type="term" value="F:ATP binding"/>
    <property type="evidence" value="ECO:0007669"/>
    <property type="project" value="UniProtKB-KW"/>
</dbReference>
<dbReference type="OrthoDB" id="9803968at2"/>
<dbReference type="EC" id="6.2.1.3" evidence="9"/>
<evidence type="ECO:0000256" key="11">
    <source>
        <dbReference type="ARBA" id="ARBA00042773"/>
    </source>
</evidence>
<reference evidence="14 15" key="1">
    <citation type="submission" date="2018-04" db="EMBL/GenBank/DDBJ databases">
        <title>Pseudomonas sp. nov., isolated from mangrove soil.</title>
        <authorList>
            <person name="Chen C."/>
        </authorList>
    </citation>
    <scope>NUCLEOTIDE SEQUENCE [LARGE SCALE GENOMIC DNA]</scope>
    <source>
        <strain evidence="14 15">TC-11</strain>
    </source>
</reference>
<comment type="subcellular location">
    <subcellularLocation>
        <location evidence="2">Membrane</location>
        <topology evidence="2">Peripheral membrane protein</topology>
    </subcellularLocation>
</comment>
<evidence type="ECO:0000256" key="6">
    <source>
        <dbReference type="ARBA" id="ARBA00022840"/>
    </source>
</evidence>
<evidence type="ECO:0000313" key="15">
    <source>
        <dbReference type="Proteomes" id="UP000244064"/>
    </source>
</evidence>
<name>A0A2T5P9E8_9PSED</name>
<dbReference type="GO" id="GO:0004467">
    <property type="term" value="F:long-chain fatty acid-CoA ligase activity"/>
    <property type="evidence" value="ECO:0007669"/>
    <property type="project" value="UniProtKB-EC"/>
</dbReference>
<dbReference type="Pfam" id="PF13193">
    <property type="entry name" value="AMP-binding_C"/>
    <property type="match status" value="1"/>
</dbReference>
<keyword evidence="8" id="KW-0472">Membrane</keyword>
<organism evidence="14 15">
    <name type="scientific">Pseudomonas mangrovi</name>
    <dbReference type="NCBI Taxonomy" id="2161748"/>
    <lineage>
        <taxon>Bacteria</taxon>
        <taxon>Pseudomonadati</taxon>
        <taxon>Pseudomonadota</taxon>
        <taxon>Gammaproteobacteria</taxon>
        <taxon>Pseudomonadales</taxon>
        <taxon>Pseudomonadaceae</taxon>
        <taxon>Pseudomonas</taxon>
    </lineage>
</organism>
<dbReference type="EMBL" id="QASN01000017">
    <property type="protein sequence ID" value="PTU74342.1"/>
    <property type="molecule type" value="Genomic_DNA"/>
</dbReference>
<dbReference type="InterPro" id="IPR000873">
    <property type="entry name" value="AMP-dep_synth/lig_dom"/>
</dbReference>
<keyword evidence="6" id="KW-0067">ATP-binding</keyword>
<dbReference type="Gene3D" id="3.40.50.12780">
    <property type="entry name" value="N-terminal domain of ligase-like"/>
    <property type="match status" value="1"/>
</dbReference>
<dbReference type="CDD" id="cd05936">
    <property type="entry name" value="FC-FACS_FadD_like"/>
    <property type="match status" value="1"/>
</dbReference>
<dbReference type="GO" id="GO:0016020">
    <property type="term" value="C:membrane"/>
    <property type="evidence" value="ECO:0007669"/>
    <property type="project" value="UniProtKB-SubCell"/>
</dbReference>
<evidence type="ECO:0000256" key="2">
    <source>
        <dbReference type="ARBA" id="ARBA00004170"/>
    </source>
</evidence>
<evidence type="ECO:0000256" key="7">
    <source>
        <dbReference type="ARBA" id="ARBA00022842"/>
    </source>
</evidence>
<comment type="cofactor">
    <cofactor evidence="1">
        <name>Mg(2+)</name>
        <dbReference type="ChEBI" id="CHEBI:18420"/>
    </cofactor>
</comment>
<dbReference type="PROSITE" id="PS00455">
    <property type="entry name" value="AMP_BINDING"/>
    <property type="match status" value="1"/>
</dbReference>
<protein>
    <recommendedName>
        <fullName evidence="10">Long-chain-fatty-acid--CoA ligase</fullName>
        <ecNumber evidence="9">6.2.1.3</ecNumber>
    </recommendedName>
    <alternativeName>
        <fullName evidence="11">Long-chain acyl-CoA synthetase</fullName>
    </alternativeName>
</protein>
<dbReference type="InterPro" id="IPR045851">
    <property type="entry name" value="AMP-bd_C_sf"/>
</dbReference>
<comment type="caution">
    <text evidence="14">The sequence shown here is derived from an EMBL/GenBank/DDBJ whole genome shotgun (WGS) entry which is preliminary data.</text>
</comment>
<dbReference type="InterPro" id="IPR042099">
    <property type="entry name" value="ANL_N_sf"/>
</dbReference>
<proteinExistence type="predicted"/>
<feature type="domain" description="AMP-binding enzyme C-terminal" evidence="13">
    <location>
        <begin position="452"/>
        <end position="526"/>
    </location>
</feature>
<evidence type="ECO:0000256" key="1">
    <source>
        <dbReference type="ARBA" id="ARBA00001946"/>
    </source>
</evidence>
<dbReference type="RefSeq" id="WP_108107039.1">
    <property type="nucleotide sequence ID" value="NZ_QASN01000017.1"/>
</dbReference>
<evidence type="ECO:0000256" key="9">
    <source>
        <dbReference type="ARBA" id="ARBA00026121"/>
    </source>
</evidence>
<keyword evidence="7" id="KW-0460">Magnesium</keyword>
<feature type="domain" description="AMP-dependent synthetase/ligase" evidence="12">
    <location>
        <begin position="26"/>
        <end position="401"/>
    </location>
</feature>
<accession>A0A2T5P9E8</accession>
<evidence type="ECO:0000256" key="3">
    <source>
        <dbReference type="ARBA" id="ARBA00005005"/>
    </source>
</evidence>
<dbReference type="PANTHER" id="PTHR43767">
    <property type="entry name" value="LONG-CHAIN-FATTY-ACID--COA LIGASE"/>
    <property type="match status" value="1"/>
</dbReference>
<dbReference type="InterPro" id="IPR020845">
    <property type="entry name" value="AMP-binding_CS"/>
</dbReference>
<keyword evidence="5" id="KW-0547">Nucleotide-binding</keyword>
<evidence type="ECO:0000259" key="13">
    <source>
        <dbReference type="Pfam" id="PF13193"/>
    </source>
</evidence>
<comment type="pathway">
    <text evidence="3">Lipid metabolism; fatty acid beta-oxidation.</text>
</comment>
<evidence type="ECO:0000256" key="8">
    <source>
        <dbReference type="ARBA" id="ARBA00023136"/>
    </source>
</evidence>
<dbReference type="InterPro" id="IPR050237">
    <property type="entry name" value="ATP-dep_AMP-bd_enzyme"/>
</dbReference>
<keyword evidence="4 14" id="KW-0436">Ligase</keyword>
<sequence length="542" mass="59185">MSSTATGYVAAQLAANPLHNVYDLLAQAAAAHPDWRAFTCGDTSFSNAEFLARVDAFASYLTHHSGLQRGDRIAVMMPNGLQYPVVTYAIFKAGLIQVNTNPQYTRDEALHQFRDSGAKALIVLDRLLPLVRSLQADTDIGLLIISSADDFENPQYATEEVGAIRFMQALRLGEQSPPTEAVRGIEDVCLLQYTGGTTGVAKGAMICHRNLLACVIQCSELFLQPGRIEPGKDTRIAPLPLYHIMAFVTNMLLPVGLGIHTVYIRDARNLDEMVGAMRKHDFTLMNGINALFVGLMAHPDFDKIDFSRVKYANSGGAPLNSAVEQRWIERTGSVIREGFGMTETSAVVSTGTPWTPHGKGSVGAPTIDTEVRAVREDGSDAPTGEPGELWIRGPQVMLGYWGRPEATADTLTADGWLKTGDICTIDEQGLIRIVDRKKDMILVSGFNVFPNEVEDVVVRCPGVRECVAVGVPDEKKGEAVKIFVSLLDPKVTEAQLIAHCREHLTGYKIPSFVEIRAELPKSSVGKLLRRELRDEARKAAQA</sequence>
<gene>
    <name evidence="14" type="ORF">DBO85_09595</name>
</gene>
<evidence type="ECO:0000256" key="10">
    <source>
        <dbReference type="ARBA" id="ARBA00039545"/>
    </source>
</evidence>